<dbReference type="EMBL" id="GBXM01091056">
    <property type="protein sequence ID" value="JAH17521.1"/>
    <property type="molecule type" value="Transcribed_RNA"/>
</dbReference>
<name>A0A0E9QKV8_ANGAN</name>
<evidence type="ECO:0000313" key="2">
    <source>
        <dbReference type="EMBL" id="JAH17521.1"/>
    </source>
</evidence>
<reference evidence="2" key="2">
    <citation type="journal article" date="2015" name="Fish Shellfish Immunol.">
        <title>Early steps in the European eel (Anguilla anguilla)-Vibrio vulnificus interaction in the gills: Role of the RtxA13 toxin.</title>
        <authorList>
            <person name="Callol A."/>
            <person name="Pajuelo D."/>
            <person name="Ebbesson L."/>
            <person name="Teles M."/>
            <person name="MacKenzie S."/>
            <person name="Amaro C."/>
        </authorList>
    </citation>
    <scope>NUCLEOTIDE SEQUENCE</scope>
</reference>
<reference evidence="2" key="1">
    <citation type="submission" date="2014-11" db="EMBL/GenBank/DDBJ databases">
        <authorList>
            <person name="Amaro Gonzalez C."/>
        </authorList>
    </citation>
    <scope>NUCLEOTIDE SEQUENCE</scope>
</reference>
<proteinExistence type="predicted"/>
<evidence type="ECO:0000256" key="1">
    <source>
        <dbReference type="SAM" id="MobiDB-lite"/>
    </source>
</evidence>
<sequence length="45" mass="4976">MEKPQHKQLHAMASPRRLNPGLPYDREGSGMLASYPTLALNVSVI</sequence>
<protein>
    <submittedName>
        <fullName evidence="2">Uncharacterized protein</fullName>
    </submittedName>
</protein>
<dbReference type="AlphaFoldDB" id="A0A0E9QKV8"/>
<accession>A0A0E9QKV8</accession>
<feature type="region of interest" description="Disordered" evidence="1">
    <location>
        <begin position="1"/>
        <end position="25"/>
    </location>
</feature>
<organism evidence="2">
    <name type="scientific">Anguilla anguilla</name>
    <name type="common">European freshwater eel</name>
    <name type="synonym">Muraena anguilla</name>
    <dbReference type="NCBI Taxonomy" id="7936"/>
    <lineage>
        <taxon>Eukaryota</taxon>
        <taxon>Metazoa</taxon>
        <taxon>Chordata</taxon>
        <taxon>Craniata</taxon>
        <taxon>Vertebrata</taxon>
        <taxon>Euteleostomi</taxon>
        <taxon>Actinopterygii</taxon>
        <taxon>Neopterygii</taxon>
        <taxon>Teleostei</taxon>
        <taxon>Anguilliformes</taxon>
        <taxon>Anguillidae</taxon>
        <taxon>Anguilla</taxon>
    </lineage>
</organism>